<dbReference type="GO" id="GO:0046872">
    <property type="term" value="F:metal ion binding"/>
    <property type="evidence" value="ECO:0007669"/>
    <property type="project" value="UniProtKB-KW"/>
</dbReference>
<dbReference type="OrthoDB" id="9811788at2"/>
<dbReference type="CDD" id="cd18760">
    <property type="entry name" value="PIN_MtVapC3-like"/>
    <property type="match status" value="1"/>
</dbReference>
<dbReference type="InterPro" id="IPR029060">
    <property type="entry name" value="PIN-like_dom_sf"/>
</dbReference>
<keyword evidence="2" id="KW-0540">Nuclease</keyword>
<dbReference type="PANTHER" id="PTHR42740">
    <property type="entry name" value="RIBONUCLEASE VAPC3"/>
    <property type="match status" value="1"/>
</dbReference>
<evidence type="ECO:0000256" key="3">
    <source>
        <dbReference type="ARBA" id="ARBA00022723"/>
    </source>
</evidence>
<name>A0A081CY06_9HYPH</name>
<dbReference type="SUPFAM" id="SSF88723">
    <property type="entry name" value="PIN domain-like"/>
    <property type="match status" value="1"/>
</dbReference>
<dbReference type="EMBL" id="BBJU01000018">
    <property type="protein sequence ID" value="GAK71552.1"/>
    <property type="molecule type" value="Genomic_DNA"/>
</dbReference>
<reference evidence="7 8" key="1">
    <citation type="submission" date="2014-08" db="EMBL/GenBank/DDBJ databases">
        <title>Whole genome shotgun sequence of Rhizobium rubi NBRC 13261.</title>
        <authorList>
            <person name="Katano-Makiyama Y."/>
            <person name="Hosoyama A."/>
            <person name="Hashimoto M."/>
            <person name="Hosoyama Y."/>
            <person name="Noguchi M."/>
            <person name="Tsuchikane K."/>
            <person name="Uohara A."/>
            <person name="Ohji S."/>
            <person name="Ichikawa N."/>
            <person name="Kimura A."/>
            <person name="Yamazoe A."/>
            <person name="Fujita N."/>
        </authorList>
    </citation>
    <scope>NUCLEOTIDE SEQUENCE [LARGE SCALE GENOMIC DNA]</scope>
    <source>
        <strain evidence="7 8">NBRC 13261</strain>
    </source>
</reference>
<dbReference type="AlphaFoldDB" id="A0A081CY06"/>
<dbReference type="InterPro" id="IPR051749">
    <property type="entry name" value="PINc/VapC_TA_RNase"/>
</dbReference>
<protein>
    <submittedName>
        <fullName evidence="7">tRNA(FMet)-specific endonuclease VapC</fullName>
    </submittedName>
</protein>
<dbReference type="GO" id="GO:0004519">
    <property type="term" value="F:endonuclease activity"/>
    <property type="evidence" value="ECO:0007669"/>
    <property type="project" value="UniProtKB-KW"/>
</dbReference>
<dbReference type="RefSeq" id="WP_045231106.1">
    <property type="nucleotide sequence ID" value="NZ_BBJU01000018.1"/>
</dbReference>
<accession>A0A081CY06</accession>
<evidence type="ECO:0000313" key="8">
    <source>
        <dbReference type="Proteomes" id="UP000028701"/>
    </source>
</evidence>
<evidence type="ECO:0000256" key="1">
    <source>
        <dbReference type="ARBA" id="ARBA00022649"/>
    </source>
</evidence>
<gene>
    <name evidence="7" type="primary">vapC</name>
    <name evidence="7" type="ORF">RRU01S_18_00070</name>
</gene>
<keyword evidence="1" id="KW-1277">Toxin-antitoxin system</keyword>
<dbReference type="Proteomes" id="UP000028701">
    <property type="component" value="Unassembled WGS sequence"/>
</dbReference>
<evidence type="ECO:0000259" key="6">
    <source>
        <dbReference type="Pfam" id="PF01850"/>
    </source>
</evidence>
<dbReference type="PANTHER" id="PTHR42740:SF1">
    <property type="entry name" value="RIBONUCLEASE VAPC3"/>
    <property type="match status" value="1"/>
</dbReference>
<keyword evidence="5" id="KW-0460">Magnesium</keyword>
<dbReference type="eggNOG" id="COG1487">
    <property type="taxonomic scope" value="Bacteria"/>
</dbReference>
<keyword evidence="7" id="KW-0255">Endonuclease</keyword>
<dbReference type="GO" id="GO:0004540">
    <property type="term" value="F:RNA nuclease activity"/>
    <property type="evidence" value="ECO:0007669"/>
    <property type="project" value="TreeGrafter"/>
</dbReference>
<evidence type="ECO:0000256" key="4">
    <source>
        <dbReference type="ARBA" id="ARBA00022801"/>
    </source>
</evidence>
<organism evidence="7 8">
    <name type="scientific">Agrobacterium rubi TR3 = NBRC 13261</name>
    <dbReference type="NCBI Taxonomy" id="1368415"/>
    <lineage>
        <taxon>Bacteria</taxon>
        <taxon>Pseudomonadati</taxon>
        <taxon>Pseudomonadota</taxon>
        <taxon>Alphaproteobacteria</taxon>
        <taxon>Hyphomicrobiales</taxon>
        <taxon>Rhizobiaceae</taxon>
        <taxon>Rhizobium/Agrobacterium group</taxon>
        <taxon>Agrobacterium</taxon>
    </lineage>
</organism>
<evidence type="ECO:0000256" key="2">
    <source>
        <dbReference type="ARBA" id="ARBA00022722"/>
    </source>
</evidence>
<keyword evidence="3" id="KW-0479">Metal-binding</keyword>
<keyword evidence="4" id="KW-0378">Hydrolase</keyword>
<sequence>MIVVDTSVWISLIRHGSNDVTERLRSYIPQGLIMIGDIILLEVLQGAQSDRHAEMLERQFRAFPCATMSSPAMALKAAQNYRYLRQRGITIRKTTDLIIGTYCIEHGHVLLHSDRDFTPMAEHLGLRIA</sequence>
<evidence type="ECO:0000256" key="5">
    <source>
        <dbReference type="ARBA" id="ARBA00022842"/>
    </source>
</evidence>
<proteinExistence type="predicted"/>
<feature type="domain" description="PIN" evidence="6">
    <location>
        <begin position="2"/>
        <end position="118"/>
    </location>
</feature>
<dbReference type="Pfam" id="PF01850">
    <property type="entry name" value="PIN"/>
    <property type="match status" value="1"/>
</dbReference>
<comment type="caution">
    <text evidence="7">The sequence shown here is derived from an EMBL/GenBank/DDBJ whole genome shotgun (WGS) entry which is preliminary data.</text>
</comment>
<dbReference type="InterPro" id="IPR002716">
    <property type="entry name" value="PIN_dom"/>
</dbReference>
<dbReference type="Gene3D" id="3.40.50.1010">
    <property type="entry name" value="5'-nuclease"/>
    <property type="match status" value="1"/>
</dbReference>
<evidence type="ECO:0000313" key="7">
    <source>
        <dbReference type="EMBL" id="GAK71552.1"/>
    </source>
</evidence>
<dbReference type="GO" id="GO:0016787">
    <property type="term" value="F:hydrolase activity"/>
    <property type="evidence" value="ECO:0007669"/>
    <property type="project" value="UniProtKB-KW"/>
</dbReference>